<gene>
    <name evidence="1" type="ORF">AaeL_AAEL017102</name>
</gene>
<reference evidence="1" key="3">
    <citation type="submission" date="2012-09" db="EMBL/GenBank/DDBJ databases">
        <authorList>
            <consortium name="VectorBase"/>
        </authorList>
    </citation>
    <scope>NUCLEOTIDE SEQUENCE</scope>
    <source>
        <strain evidence="1">Liverpool</strain>
    </source>
</reference>
<evidence type="ECO:0000313" key="2">
    <source>
        <dbReference type="Proteomes" id="UP000682892"/>
    </source>
</evidence>
<dbReference type="AlphaFoldDB" id="J9HYI9"/>
<dbReference type="Proteomes" id="UP000682892">
    <property type="component" value="Chromosome 2"/>
</dbReference>
<sequence length="45" mass="5265">MYELLRVPLNKDRLQKDPGKGHHFELCKPVCACFVPFVCVSSRFR</sequence>
<organism evidence="1 2">
    <name type="scientific">Aedes aegypti</name>
    <name type="common">Yellowfever mosquito</name>
    <name type="synonym">Culex aegypti</name>
    <dbReference type="NCBI Taxonomy" id="7159"/>
    <lineage>
        <taxon>Eukaryota</taxon>
        <taxon>Metazoa</taxon>
        <taxon>Ecdysozoa</taxon>
        <taxon>Arthropoda</taxon>
        <taxon>Hexapoda</taxon>
        <taxon>Insecta</taxon>
        <taxon>Pterygota</taxon>
        <taxon>Neoptera</taxon>
        <taxon>Endopterygota</taxon>
        <taxon>Diptera</taxon>
        <taxon>Nematocera</taxon>
        <taxon>Culicoidea</taxon>
        <taxon>Culicidae</taxon>
        <taxon>Culicinae</taxon>
        <taxon>Aedini</taxon>
        <taxon>Aedes</taxon>
        <taxon>Stegomyia</taxon>
    </lineage>
</organism>
<reference evidence="1" key="2">
    <citation type="journal article" date="2007" name="Science">
        <title>Genome sequence of Aedes aegypti, a major arbovirus vector.</title>
        <authorList>
            <person name="Nene V."/>
            <person name="Wortman J.R."/>
            <person name="Lawson D."/>
            <person name="Haas B."/>
            <person name="Kodira C."/>
            <person name="Tu Z.J."/>
            <person name="Loftus B."/>
            <person name="Xi Z."/>
            <person name="Megy K."/>
            <person name="Grabherr M."/>
            <person name="Ren Q."/>
            <person name="Zdobnov E.M."/>
            <person name="Lobo N.F."/>
            <person name="Campbell K.S."/>
            <person name="Brown S.E."/>
            <person name="Bonaldo M.F."/>
            <person name="Zhu J."/>
            <person name="Sinkins S.P."/>
            <person name="Hogenkamp D.G."/>
            <person name="Amedeo P."/>
            <person name="Arensburger P."/>
            <person name="Atkinson P.W."/>
            <person name="Bidwell S."/>
            <person name="Biedler J."/>
            <person name="Birney E."/>
            <person name="Bruggner R.V."/>
            <person name="Costas J."/>
            <person name="Coy M.R."/>
            <person name="Crabtree J."/>
            <person name="Crawford M."/>
            <person name="Debruyn B."/>
            <person name="Decaprio D."/>
            <person name="Eiglmeier K."/>
            <person name="Eisenstadt E."/>
            <person name="El-Dorry H."/>
            <person name="Gelbart W.M."/>
            <person name="Gomes S.L."/>
            <person name="Hammond M."/>
            <person name="Hannick L.I."/>
            <person name="Hogan J.R."/>
            <person name="Holmes M.H."/>
            <person name="Jaffe D."/>
            <person name="Johnston J.S."/>
            <person name="Kennedy R.C."/>
            <person name="Koo H."/>
            <person name="Kravitz S."/>
            <person name="Kriventseva E.V."/>
            <person name="Kulp D."/>
            <person name="Labutti K."/>
            <person name="Lee E."/>
            <person name="Li S."/>
            <person name="Lovin D.D."/>
            <person name="Mao C."/>
            <person name="Mauceli E."/>
            <person name="Menck C.F."/>
            <person name="Miller J.R."/>
            <person name="Montgomery P."/>
            <person name="Mori A."/>
            <person name="Nascimento A.L."/>
            <person name="Naveira H.F."/>
            <person name="Nusbaum C."/>
            <person name="O'leary S."/>
            <person name="Orvis J."/>
            <person name="Pertea M."/>
            <person name="Quesneville H."/>
            <person name="Reidenbach K.R."/>
            <person name="Rogers Y.H."/>
            <person name="Roth C.W."/>
            <person name="Schneider J.R."/>
            <person name="Schatz M."/>
            <person name="Shumway M."/>
            <person name="Stanke M."/>
            <person name="Stinson E.O."/>
            <person name="Tubio J.M."/>
            <person name="Vanzee J.P."/>
            <person name="Verjovski-Almeida S."/>
            <person name="Werner D."/>
            <person name="White O."/>
            <person name="Wyder S."/>
            <person name="Zeng Q."/>
            <person name="Zhao Q."/>
            <person name="Zhao Y."/>
            <person name="Hill C.A."/>
            <person name="Raikhel A.S."/>
            <person name="Soares M.B."/>
            <person name="Knudson D.L."/>
            <person name="Lee N.H."/>
            <person name="Galagan J."/>
            <person name="Salzberg S.L."/>
            <person name="Paulsen I.T."/>
            <person name="Dimopoulos G."/>
            <person name="Collins F.H."/>
            <person name="Birren B."/>
            <person name="Fraser-Liggett C.M."/>
            <person name="Severson D.W."/>
        </authorList>
    </citation>
    <scope>NUCLEOTIDE SEQUENCE [LARGE SCALE GENOMIC DNA]</scope>
    <source>
        <strain evidence="1">Liverpool</strain>
    </source>
</reference>
<name>J9HYI9_AEDAE</name>
<dbReference type="HOGENOM" id="CLU_3207958_0_0_1"/>
<reference evidence="1" key="1">
    <citation type="submission" date="2005-10" db="EMBL/GenBank/DDBJ databases">
        <authorList>
            <person name="Loftus B.J."/>
            <person name="Nene V.M."/>
            <person name="Hannick L.I."/>
            <person name="Bidwell S."/>
            <person name="Haas B."/>
            <person name="Amedeo P."/>
            <person name="Orvis J."/>
            <person name="Wortman J.R."/>
            <person name="White O.R."/>
            <person name="Salzberg S."/>
            <person name="Shumway M."/>
            <person name="Koo H."/>
            <person name="Zhao Y."/>
            <person name="Holmes M."/>
            <person name="Miller J."/>
            <person name="Schatz M."/>
            <person name="Pop M."/>
            <person name="Pai G."/>
            <person name="Utterback T."/>
            <person name="Rogers Y.-H."/>
            <person name="Kravitz S."/>
            <person name="Fraser C.M."/>
        </authorList>
    </citation>
    <scope>NUCLEOTIDE SEQUENCE</scope>
    <source>
        <strain evidence="1">Liverpool</strain>
    </source>
</reference>
<protein>
    <submittedName>
        <fullName evidence="1">AAEL017102-PA</fullName>
    </submittedName>
</protein>
<proteinExistence type="predicted"/>
<dbReference type="EMBL" id="CH477313">
    <property type="protein sequence ID" value="EJY57550.1"/>
    <property type="molecule type" value="Genomic_DNA"/>
</dbReference>
<dbReference type="PaxDb" id="7159-AAEL017102-PA"/>
<accession>J9HYI9</accession>
<evidence type="ECO:0000313" key="1">
    <source>
        <dbReference type="EMBL" id="EJY57550.1"/>
    </source>
</evidence>